<dbReference type="GO" id="GO:0007420">
    <property type="term" value="P:brain development"/>
    <property type="evidence" value="ECO:0007669"/>
    <property type="project" value="Ensembl"/>
</dbReference>
<evidence type="ECO:0000256" key="1">
    <source>
        <dbReference type="ARBA" id="ARBA00004123"/>
    </source>
</evidence>
<dbReference type="GO" id="GO:0003208">
    <property type="term" value="P:cardiac ventricle morphogenesis"/>
    <property type="evidence" value="ECO:0007669"/>
    <property type="project" value="Ensembl"/>
</dbReference>
<dbReference type="GO" id="GO:0060487">
    <property type="term" value="P:lung epithelial cell differentiation"/>
    <property type="evidence" value="ECO:0007669"/>
    <property type="project" value="Ensembl"/>
</dbReference>
<dbReference type="GO" id="GO:0048701">
    <property type="term" value="P:embryonic cranial skeleton morphogenesis"/>
    <property type="evidence" value="ECO:0007669"/>
    <property type="project" value="Ensembl"/>
</dbReference>
<feature type="compositionally biased region" description="Polar residues" evidence="7">
    <location>
        <begin position="441"/>
        <end position="451"/>
    </location>
</feature>
<evidence type="ECO:0000256" key="3">
    <source>
        <dbReference type="ARBA" id="ARBA00023125"/>
    </source>
</evidence>
<dbReference type="OMA" id="QAAQTQC"/>
<dbReference type="Pfam" id="PF04516">
    <property type="entry name" value="CP2"/>
    <property type="match status" value="1"/>
</dbReference>
<gene>
    <name evidence="9" type="primary">GRHL2</name>
</gene>
<dbReference type="PROSITE" id="PS51968">
    <property type="entry name" value="GRH_CP2_DB"/>
    <property type="match status" value="1"/>
</dbReference>
<evidence type="ECO:0000256" key="4">
    <source>
        <dbReference type="ARBA" id="ARBA00023163"/>
    </source>
</evidence>
<dbReference type="GO" id="GO:0061713">
    <property type="term" value="P:anterior neural tube closure"/>
    <property type="evidence" value="ECO:0007669"/>
    <property type="project" value="Ensembl"/>
</dbReference>
<dbReference type="GO" id="GO:0005654">
    <property type="term" value="C:nucleoplasm"/>
    <property type="evidence" value="ECO:0007669"/>
    <property type="project" value="Ensembl"/>
</dbReference>
<dbReference type="GO" id="GO:0035264">
    <property type="term" value="P:multicellular organism growth"/>
    <property type="evidence" value="ECO:0007669"/>
    <property type="project" value="Ensembl"/>
</dbReference>
<dbReference type="GO" id="GO:0001228">
    <property type="term" value="F:DNA-binding transcription activator activity, RNA polymerase II-specific"/>
    <property type="evidence" value="ECO:0007669"/>
    <property type="project" value="Ensembl"/>
</dbReference>
<evidence type="ECO:0000259" key="8">
    <source>
        <dbReference type="PROSITE" id="PS51968"/>
    </source>
</evidence>
<dbReference type="InterPro" id="IPR007604">
    <property type="entry name" value="CP2"/>
</dbReference>
<name>A0A7M4E7P8_CROPO</name>
<keyword evidence="5 6" id="KW-0539">Nucleus</keyword>
<sequence length="625" mass="71093">MAVEVLAGAQDNKRLVALAPNDTPFNTRRAYTSEDEAWKSYLENPLTAATKAMMSINGDEDSAAALGLLYDYYKVPRDKRQLSVNKVSDSQEDQDKRSCLGANETQSNLSGGENRVQVLKTVPVNLSLNQDHLESSKREYSTNISGSPTQVSATGITVVKVEEFTPVFMAPQVHYTRGENEEHRGVIFEQTQYEMPNIAPHTNYLKDDQRSTPDSTYSDTFKDGGTEKYRSASVGAEEYIYEQTASSTFQYTLEATKSLRQKQGEGPMTYLNKGQFYAITLSETGDNKCFRHPISKVRSVVMVVFSEDKNRDEQLKYWKYWHSRQHTAKQRVLDIADYKESFNTIGNIEEIAYNAVSFTWDVNEEAKIFITVNCLSTDFSSQKGVKGLPLMIQIDTYSYNNRSNKPIHRAYCQIKVFCDKGAERKIRDEERKQNRKKGKGQTAQGPCNNSAEGKLTAIPLQKKSDITYFKTMTDLDSQPVLFIPDVHFGNLQRTGQVGCKMWLFSRSSILVKRMFRPVEEEFGPSPLKQMKEEGLKRVLLYVRKETDEVFDALMLKSPTVKGLMEAISEKYGLPVEKIAKLYKKSKKGILVNMDDNIIEHYSNEDTFILNMESMVEGFKITLTEI</sequence>
<accession>A0A7M4E7P8</accession>
<dbReference type="GO" id="GO:0090132">
    <property type="term" value="P:epithelium migration"/>
    <property type="evidence" value="ECO:0007669"/>
    <property type="project" value="Ensembl"/>
</dbReference>
<feature type="region of interest" description="Disordered" evidence="7">
    <location>
        <begin position="427"/>
        <end position="454"/>
    </location>
</feature>
<feature type="domain" description="Grh/CP2 DB" evidence="8">
    <location>
        <begin position="245"/>
        <end position="483"/>
    </location>
</feature>
<dbReference type="PANTHER" id="PTHR11037:SF17">
    <property type="entry name" value="GRAINYHEAD-LIKE PROTEIN 2 HOMOLOG"/>
    <property type="match status" value="1"/>
</dbReference>
<dbReference type="Pfam" id="PF25416">
    <property type="entry name" value="GRHL1_C"/>
    <property type="match status" value="1"/>
</dbReference>
<dbReference type="InterPro" id="IPR057520">
    <property type="entry name" value="GRHL1/CP2_C"/>
</dbReference>
<reference evidence="9" key="1">
    <citation type="submission" date="2025-08" db="UniProtKB">
        <authorList>
            <consortium name="Ensembl"/>
        </authorList>
    </citation>
    <scope>IDENTIFICATION</scope>
</reference>
<dbReference type="GeneTree" id="ENSGT00940000155788"/>
<feature type="region of interest" description="Disordered" evidence="7">
    <location>
        <begin position="202"/>
        <end position="223"/>
    </location>
</feature>
<dbReference type="GO" id="GO:0031490">
    <property type="term" value="F:chromatin DNA binding"/>
    <property type="evidence" value="ECO:0007669"/>
    <property type="project" value="Ensembl"/>
</dbReference>
<evidence type="ECO:0000313" key="10">
    <source>
        <dbReference type="Proteomes" id="UP000594220"/>
    </source>
</evidence>
<keyword evidence="3 6" id="KW-0238">DNA-binding</keyword>
<dbReference type="GO" id="GO:0005911">
    <property type="term" value="C:cell-cell junction"/>
    <property type="evidence" value="ECO:0007669"/>
    <property type="project" value="Ensembl"/>
</dbReference>
<dbReference type="GO" id="GO:0001161">
    <property type="term" value="F:intronic transcription regulatory region sequence-specific DNA binding"/>
    <property type="evidence" value="ECO:0007669"/>
    <property type="project" value="Ensembl"/>
</dbReference>
<dbReference type="GO" id="GO:0070830">
    <property type="term" value="P:bicellular tight junction assembly"/>
    <property type="evidence" value="ECO:0007669"/>
    <property type="project" value="Ensembl"/>
</dbReference>
<reference evidence="9" key="2">
    <citation type="submission" date="2025-09" db="UniProtKB">
        <authorList>
            <consortium name="Ensembl"/>
        </authorList>
    </citation>
    <scope>IDENTIFICATION</scope>
</reference>
<dbReference type="InterPro" id="IPR040167">
    <property type="entry name" value="TF_CP2-like"/>
</dbReference>
<comment type="subcellular location">
    <subcellularLocation>
        <location evidence="1 6">Nucleus</location>
    </subcellularLocation>
</comment>
<feature type="region of interest" description="Disordered" evidence="7">
    <location>
        <begin position="83"/>
        <end position="112"/>
    </location>
</feature>
<dbReference type="GO" id="GO:0060324">
    <property type="term" value="P:face development"/>
    <property type="evidence" value="ECO:0007669"/>
    <property type="project" value="Ensembl"/>
</dbReference>
<evidence type="ECO:0000256" key="2">
    <source>
        <dbReference type="ARBA" id="ARBA00023015"/>
    </source>
</evidence>
<dbReference type="GO" id="GO:0042733">
    <property type="term" value="P:embryonic digit morphogenesis"/>
    <property type="evidence" value="ECO:0007669"/>
    <property type="project" value="Ensembl"/>
</dbReference>
<evidence type="ECO:0000256" key="6">
    <source>
        <dbReference type="PROSITE-ProRule" id="PRU01313"/>
    </source>
</evidence>
<evidence type="ECO:0000313" key="9">
    <source>
        <dbReference type="Ensembl" id="ENSCPRP00005005347.1"/>
    </source>
</evidence>
<dbReference type="AlphaFoldDB" id="A0A7M4E7P8"/>
<dbReference type="GO" id="GO:0000978">
    <property type="term" value="F:RNA polymerase II cis-regulatory region sequence-specific DNA binding"/>
    <property type="evidence" value="ECO:0007669"/>
    <property type="project" value="TreeGrafter"/>
</dbReference>
<keyword evidence="4" id="KW-0804">Transcription</keyword>
<dbReference type="GO" id="GO:0140297">
    <property type="term" value="F:DNA-binding transcription factor binding"/>
    <property type="evidence" value="ECO:0007669"/>
    <property type="project" value="Ensembl"/>
</dbReference>
<dbReference type="GO" id="GO:0030216">
    <property type="term" value="P:keratinocyte differentiation"/>
    <property type="evidence" value="ECO:0007669"/>
    <property type="project" value="Ensembl"/>
</dbReference>
<dbReference type="GO" id="GO:0042802">
    <property type="term" value="F:identical protein binding"/>
    <property type="evidence" value="ECO:0007669"/>
    <property type="project" value="Ensembl"/>
</dbReference>
<keyword evidence="2" id="KW-0805">Transcription regulation</keyword>
<protein>
    <submittedName>
        <fullName evidence="9">Grainyhead like transcription factor 2</fullName>
    </submittedName>
</protein>
<dbReference type="Proteomes" id="UP000594220">
    <property type="component" value="Unplaced"/>
</dbReference>
<dbReference type="GO" id="GO:0003382">
    <property type="term" value="P:epithelial cell morphogenesis"/>
    <property type="evidence" value="ECO:0007669"/>
    <property type="project" value="Ensembl"/>
</dbReference>
<proteinExistence type="predicted"/>
<evidence type="ECO:0000256" key="5">
    <source>
        <dbReference type="ARBA" id="ARBA00023242"/>
    </source>
</evidence>
<dbReference type="Ensembl" id="ENSCPRT00005006277.1">
    <property type="protein sequence ID" value="ENSCPRP00005005347.1"/>
    <property type="gene ID" value="ENSCPRG00005003804.1"/>
</dbReference>
<dbReference type="GO" id="GO:0007155">
    <property type="term" value="P:cell adhesion"/>
    <property type="evidence" value="ECO:0007669"/>
    <property type="project" value="Ensembl"/>
</dbReference>
<dbReference type="GO" id="GO:0043010">
    <property type="term" value="P:camera-type eye development"/>
    <property type="evidence" value="ECO:0007669"/>
    <property type="project" value="Ensembl"/>
</dbReference>
<evidence type="ECO:0000256" key="7">
    <source>
        <dbReference type="SAM" id="MobiDB-lite"/>
    </source>
</evidence>
<organism evidence="9 10">
    <name type="scientific">Crocodylus porosus</name>
    <name type="common">Saltwater crocodile</name>
    <name type="synonym">Estuarine crocodile</name>
    <dbReference type="NCBI Taxonomy" id="8502"/>
    <lineage>
        <taxon>Eukaryota</taxon>
        <taxon>Metazoa</taxon>
        <taxon>Chordata</taxon>
        <taxon>Craniata</taxon>
        <taxon>Vertebrata</taxon>
        <taxon>Euteleostomi</taxon>
        <taxon>Archelosauria</taxon>
        <taxon>Archosauria</taxon>
        <taxon>Crocodylia</taxon>
        <taxon>Longirostres</taxon>
        <taxon>Crocodylidae</taxon>
        <taxon>Crocodylus</taxon>
    </lineage>
</organism>
<keyword evidence="10" id="KW-1185">Reference proteome</keyword>
<dbReference type="GO" id="GO:0060463">
    <property type="term" value="P:lung lobe morphogenesis"/>
    <property type="evidence" value="ECO:0007669"/>
    <property type="project" value="Ensembl"/>
</dbReference>
<dbReference type="PANTHER" id="PTHR11037">
    <property type="entry name" value="TRANSCRIPTION FACTOR CP2"/>
    <property type="match status" value="1"/>
</dbReference>